<protein>
    <submittedName>
        <fullName evidence="2">Uncharacterized protein</fullName>
    </submittedName>
</protein>
<feature type="region of interest" description="Disordered" evidence="1">
    <location>
        <begin position="29"/>
        <end position="59"/>
    </location>
</feature>
<organism evidence="2 3">
    <name type="scientific">Paracidovorax citrulli</name>
    <name type="common">Acidovorax citrulli</name>
    <dbReference type="NCBI Taxonomy" id="80869"/>
    <lineage>
        <taxon>Bacteria</taxon>
        <taxon>Pseudomonadati</taxon>
        <taxon>Pseudomonadota</taxon>
        <taxon>Betaproteobacteria</taxon>
        <taxon>Burkholderiales</taxon>
        <taxon>Comamonadaceae</taxon>
        <taxon>Paracidovorax</taxon>
    </lineage>
</organism>
<name>A0ABY9ARV5_PARCI</name>
<dbReference type="RefSeq" id="WP_133246128.1">
    <property type="nucleotide sequence ID" value="NZ_CP023687.1"/>
</dbReference>
<dbReference type="Proteomes" id="UP001242732">
    <property type="component" value="Chromosome"/>
</dbReference>
<accession>A0ABY9ARV5</accession>
<feature type="compositionally biased region" description="Low complexity" evidence="1">
    <location>
        <begin position="29"/>
        <end position="41"/>
    </location>
</feature>
<gene>
    <name evidence="2" type="ORF">QRO08_03330</name>
</gene>
<evidence type="ECO:0000313" key="2">
    <source>
        <dbReference type="EMBL" id="WIY49616.1"/>
    </source>
</evidence>
<proteinExistence type="predicted"/>
<evidence type="ECO:0000256" key="1">
    <source>
        <dbReference type="SAM" id="MobiDB-lite"/>
    </source>
</evidence>
<feature type="compositionally biased region" description="Polar residues" evidence="1">
    <location>
        <begin position="47"/>
        <end position="59"/>
    </location>
</feature>
<keyword evidence="3" id="KW-1185">Reference proteome</keyword>
<reference evidence="2 3" key="1">
    <citation type="submission" date="2023-06" db="EMBL/GenBank/DDBJ databases">
        <authorList>
            <person name="Ham H."/>
            <person name="Park D.S."/>
        </authorList>
    </citation>
    <scope>NUCLEOTIDE SEQUENCE [LARGE SCALE GENOMIC DNA]</scope>
    <source>
        <strain evidence="2 3">KACC 17005</strain>
    </source>
</reference>
<dbReference type="EMBL" id="CP127363">
    <property type="protein sequence ID" value="WIY49616.1"/>
    <property type="molecule type" value="Genomic_DNA"/>
</dbReference>
<dbReference type="GeneID" id="79789157"/>
<sequence length="59" mass="6138">MKPLRAHRNLPSRKAVARPSGYLDILPAASATTPATSSVSTIPDASRNPTRASLAHTGT</sequence>
<evidence type="ECO:0000313" key="3">
    <source>
        <dbReference type="Proteomes" id="UP001242732"/>
    </source>
</evidence>